<accession>A0A0J9C441</accession>
<comment type="caution">
    <text evidence="3">The sequence shown here is derived from an EMBL/GenBank/DDBJ whole genome shotgun (WGS) entry which is preliminary data.</text>
</comment>
<dbReference type="EMBL" id="ADLK01000021">
    <property type="protein sequence ID" value="KMW19166.1"/>
    <property type="molecule type" value="Genomic_DNA"/>
</dbReference>
<dbReference type="PANTHER" id="PTHR43451:SF1">
    <property type="entry name" value="ACETYLTRANSFERASE"/>
    <property type="match status" value="1"/>
</dbReference>
<dbReference type="OrthoDB" id="424368at2"/>
<dbReference type="InterPro" id="IPR016181">
    <property type="entry name" value="Acyl_CoA_acyltransferase"/>
</dbReference>
<name>A0A0J9C441_9FIRM</name>
<dbReference type="PATRIC" id="fig|742734.4.peg.2846"/>
<dbReference type="Proteomes" id="UP000037392">
    <property type="component" value="Unassembled WGS sequence"/>
</dbReference>
<feature type="compositionally biased region" description="Basic and acidic residues" evidence="1">
    <location>
        <begin position="108"/>
        <end position="121"/>
    </location>
</feature>
<protein>
    <recommendedName>
        <fullName evidence="2">N-acetyltransferase domain-containing protein</fullName>
    </recommendedName>
</protein>
<organism evidence="3 4">
    <name type="scientific">[Clostridium] citroniae WAL-19142</name>
    <dbReference type="NCBI Taxonomy" id="742734"/>
    <lineage>
        <taxon>Bacteria</taxon>
        <taxon>Bacillati</taxon>
        <taxon>Bacillota</taxon>
        <taxon>Clostridia</taxon>
        <taxon>Lachnospirales</taxon>
        <taxon>Lachnospiraceae</taxon>
        <taxon>Enterocloster</taxon>
    </lineage>
</organism>
<dbReference type="Gene3D" id="3.40.630.30">
    <property type="match status" value="1"/>
</dbReference>
<dbReference type="GO" id="GO:0016747">
    <property type="term" value="F:acyltransferase activity, transferring groups other than amino-acyl groups"/>
    <property type="evidence" value="ECO:0007669"/>
    <property type="project" value="InterPro"/>
</dbReference>
<sequence length="171" mass="19759">MKLRQYQSKDCGGMSELFYDTVHTVNRRDYTEEQVCAWADGHVDPDVWNRSFLEHFTVIAEDNGTLVGFGDMAKDGYLDRLYVHRDHQGKGIGRALCDCMEQWYREKGMAGDRDGSPHEVTSDTATSHRVTTHASITARPFFEQRGYRVVKEQQVERRGQMLTNYVMVKDL</sequence>
<dbReference type="GeneID" id="93165306"/>
<dbReference type="RefSeq" id="WP_007865876.1">
    <property type="nucleotide sequence ID" value="NZ_KQ235878.1"/>
</dbReference>
<evidence type="ECO:0000313" key="3">
    <source>
        <dbReference type="EMBL" id="KMW19166.1"/>
    </source>
</evidence>
<gene>
    <name evidence="3" type="ORF">HMPREF9470_02651</name>
</gene>
<dbReference type="Pfam" id="PF13673">
    <property type="entry name" value="Acetyltransf_10"/>
    <property type="match status" value="2"/>
</dbReference>
<proteinExistence type="predicted"/>
<dbReference type="InterPro" id="IPR052564">
    <property type="entry name" value="N-acetyltrans/Recomb-assoc"/>
</dbReference>
<dbReference type="PANTHER" id="PTHR43451">
    <property type="entry name" value="ACETYLTRANSFERASE (GNAT) FAMILY PROTEIN"/>
    <property type="match status" value="1"/>
</dbReference>
<evidence type="ECO:0000256" key="1">
    <source>
        <dbReference type="SAM" id="MobiDB-lite"/>
    </source>
</evidence>
<dbReference type="CDD" id="cd04301">
    <property type="entry name" value="NAT_SF"/>
    <property type="match status" value="1"/>
</dbReference>
<evidence type="ECO:0000313" key="4">
    <source>
        <dbReference type="Proteomes" id="UP000037392"/>
    </source>
</evidence>
<dbReference type="AlphaFoldDB" id="A0A0J9C441"/>
<dbReference type="PROSITE" id="PS51186">
    <property type="entry name" value="GNAT"/>
    <property type="match status" value="1"/>
</dbReference>
<dbReference type="SUPFAM" id="SSF55729">
    <property type="entry name" value="Acyl-CoA N-acyltransferases (Nat)"/>
    <property type="match status" value="1"/>
</dbReference>
<feature type="region of interest" description="Disordered" evidence="1">
    <location>
        <begin position="108"/>
        <end position="130"/>
    </location>
</feature>
<reference evidence="3 4" key="1">
    <citation type="submission" date="2011-04" db="EMBL/GenBank/DDBJ databases">
        <title>The Genome Sequence of Clostridium citroniae WAL-19142.</title>
        <authorList>
            <consortium name="The Broad Institute Genome Sequencing Platform"/>
            <person name="Earl A."/>
            <person name="Ward D."/>
            <person name="Feldgarden M."/>
            <person name="Gevers D."/>
            <person name="Warren Y.A."/>
            <person name="Tyrrell K.L."/>
            <person name="Citron D.M."/>
            <person name="Goldstein E.J."/>
            <person name="Daigneault M."/>
            <person name="Allen-Vercoe E."/>
            <person name="Young S.K."/>
            <person name="Zeng Q."/>
            <person name="Gargeya S."/>
            <person name="Fitzgerald M."/>
            <person name="Haas B."/>
            <person name="Abouelleil A."/>
            <person name="Alvarado L."/>
            <person name="Arachchi H.M."/>
            <person name="Berlin A."/>
            <person name="Brown A."/>
            <person name="Chapman S.B."/>
            <person name="Chen Z."/>
            <person name="Dunbar C."/>
            <person name="Freedman E."/>
            <person name="Gearin G."/>
            <person name="Gellesch M."/>
            <person name="Goldberg J."/>
            <person name="Griggs A."/>
            <person name="Gujja S."/>
            <person name="Heilman E.R."/>
            <person name="Heiman D."/>
            <person name="Howarth C."/>
            <person name="Larson L."/>
            <person name="Lui A."/>
            <person name="MacDonald P.J."/>
            <person name="Mehta T."/>
            <person name="Montmayeur A."/>
            <person name="Murphy C."/>
            <person name="Neiman D."/>
            <person name="Pearson M."/>
            <person name="Priest M."/>
            <person name="Roberts A."/>
            <person name="Saif S."/>
            <person name="Shea T."/>
            <person name="Shenoy N."/>
            <person name="Sisk P."/>
            <person name="Stolte C."/>
            <person name="Sykes S."/>
            <person name="White J."/>
            <person name="Yandava C."/>
            <person name="Wortman J."/>
            <person name="Nusbaum C."/>
            <person name="Birren B."/>
        </authorList>
    </citation>
    <scope>NUCLEOTIDE SEQUENCE [LARGE SCALE GENOMIC DNA]</scope>
    <source>
        <strain evidence="3 4">WAL-19142</strain>
    </source>
</reference>
<evidence type="ECO:0000259" key="2">
    <source>
        <dbReference type="PROSITE" id="PS51186"/>
    </source>
</evidence>
<feature type="domain" description="N-acetyltransferase" evidence="2">
    <location>
        <begin position="1"/>
        <end position="171"/>
    </location>
</feature>
<dbReference type="InterPro" id="IPR000182">
    <property type="entry name" value="GNAT_dom"/>
</dbReference>